<feature type="region of interest" description="Disordered" evidence="1">
    <location>
        <begin position="1"/>
        <end position="35"/>
    </location>
</feature>
<evidence type="ECO:0000313" key="2">
    <source>
        <dbReference type="EMBL" id="KAF7512553.1"/>
    </source>
</evidence>
<dbReference type="AlphaFoldDB" id="A0A8H7ANX8"/>
<dbReference type="Proteomes" id="UP000606974">
    <property type="component" value="Unassembled WGS sequence"/>
</dbReference>
<protein>
    <submittedName>
        <fullName evidence="2">Uncharacterized protein</fullName>
    </submittedName>
</protein>
<keyword evidence="3" id="KW-1185">Reference proteome</keyword>
<proteinExistence type="predicted"/>
<sequence length="752" mass="82259">MGPVSKVKSLAAKVEKNTDSQEARDITPPPTYRLEDASAQQLTTSLRELDLSPENTSTTTIEPSNDECIAHLKFLTALAILREDVSESAELFGIRDAQAEIFRTEKEKAMSKIREKRWAVYVARAVDRFESWFNLLPTSAVGSGQGGSLRMKDIVNGKQFEALVDAGHEKLVWKADLMPPLDVLMVLHSFMLNPRDFLEDCIRQKKMMLWHAGFPWNEVNACIDAETFLYTPKAESIATFEASTSRAWDNLHDPPAKQILCPSCGSTLNCVWTDNWTGNYMASPIERAFELGRGLADKCFHVDCRPCNLTITHETLRLLKLRRDIESLQKLDLPLPGTILSVKGTLKAATSVAPKKDDVLFPNRLILAGLGKELDSITYPPALTSQKVTAVRTAIEKALKSRHLVSEAKNSGFASRKLEFDQKVSIRRMMSRYWENSSPFALDLVGAVLRQGVFIDKMKSIDWIHSPALESTMTRLLKKYAVFFQIMAENPGKVAVPTLDIDLAWHTHQLNPPAYYAYSLNVMGDDFIDHDDKIDENKLSDAFEWTSKRYQKITGGQIYSECTCWYCEAVRETHNNRSIFSSAETSTAKSRALQLHDRDDVSGDPRGSPHISAHNAVREQSLAGARIAAKQQMKLDAAYKRAVEKARGAGKKPPTKHDYAMTYVWGYPMYVPTSAPYTADPCITGTMYSSNPSCMNTSVGASGNCVAGACGGSISFGGCGSTSACGGGTSAGGCGGSSGGGGGGCGGGGGGC</sequence>
<comment type="caution">
    <text evidence="2">The sequence shown here is derived from an EMBL/GenBank/DDBJ whole genome shotgun (WGS) entry which is preliminary data.</text>
</comment>
<gene>
    <name evidence="2" type="ORF">GJ744_000814</name>
</gene>
<accession>A0A8H7ANX8</accession>
<evidence type="ECO:0000313" key="3">
    <source>
        <dbReference type="Proteomes" id="UP000606974"/>
    </source>
</evidence>
<reference evidence="2" key="1">
    <citation type="submission" date="2020-02" db="EMBL/GenBank/DDBJ databases">
        <authorList>
            <person name="Palmer J.M."/>
        </authorList>
    </citation>
    <scope>NUCLEOTIDE SEQUENCE</scope>
    <source>
        <strain evidence="2">EPUS1.4</strain>
        <tissue evidence="2">Thallus</tissue>
    </source>
</reference>
<dbReference type="Pfam" id="PF07173">
    <property type="entry name" value="GRDP-like"/>
    <property type="match status" value="1"/>
</dbReference>
<dbReference type="OrthoDB" id="2684236at2759"/>
<dbReference type="PANTHER" id="PTHR34365:SF7">
    <property type="entry name" value="GLYCINE-RICH DOMAIN-CONTAINING PROTEIN 1"/>
    <property type="match status" value="1"/>
</dbReference>
<evidence type="ECO:0000256" key="1">
    <source>
        <dbReference type="SAM" id="MobiDB-lite"/>
    </source>
</evidence>
<name>A0A8H7ANX8_9EURO</name>
<organism evidence="2 3">
    <name type="scientific">Endocarpon pusillum</name>
    <dbReference type="NCBI Taxonomy" id="364733"/>
    <lineage>
        <taxon>Eukaryota</taxon>
        <taxon>Fungi</taxon>
        <taxon>Dikarya</taxon>
        <taxon>Ascomycota</taxon>
        <taxon>Pezizomycotina</taxon>
        <taxon>Eurotiomycetes</taxon>
        <taxon>Chaetothyriomycetidae</taxon>
        <taxon>Verrucariales</taxon>
        <taxon>Verrucariaceae</taxon>
        <taxon>Endocarpon</taxon>
    </lineage>
</organism>
<dbReference type="EMBL" id="JAACFV010000011">
    <property type="protein sequence ID" value="KAF7512553.1"/>
    <property type="molecule type" value="Genomic_DNA"/>
</dbReference>
<dbReference type="InterPro" id="IPR009836">
    <property type="entry name" value="GRDP-like"/>
</dbReference>
<feature type="compositionally biased region" description="Basic and acidic residues" evidence="1">
    <location>
        <begin position="13"/>
        <end position="25"/>
    </location>
</feature>
<dbReference type="PANTHER" id="PTHR34365">
    <property type="entry name" value="ENOLASE (DUF1399)"/>
    <property type="match status" value="1"/>
</dbReference>